<dbReference type="Gene3D" id="6.10.80.10">
    <property type="entry name" value="Hexameric tyrosine-coordinated heme protein (HTHP)"/>
    <property type="match status" value="1"/>
</dbReference>
<evidence type="ECO:0000313" key="2">
    <source>
        <dbReference type="EMBL" id="MCP1727182.1"/>
    </source>
</evidence>
<organism evidence="2 3">
    <name type="scientific">Natronospira proteinivora</name>
    <dbReference type="NCBI Taxonomy" id="1807133"/>
    <lineage>
        <taxon>Bacteria</taxon>
        <taxon>Pseudomonadati</taxon>
        <taxon>Pseudomonadota</taxon>
        <taxon>Gammaproteobacteria</taxon>
        <taxon>Natronospirales</taxon>
        <taxon>Natronospiraceae</taxon>
        <taxon>Natronospira</taxon>
    </lineage>
</organism>
<evidence type="ECO:0000256" key="1">
    <source>
        <dbReference type="SAM" id="SignalP"/>
    </source>
</evidence>
<protein>
    <recommendedName>
        <fullName evidence="4">Hexameric tyrosine-coordinated heme protein (HTHP)</fullName>
    </recommendedName>
</protein>
<evidence type="ECO:0000313" key="3">
    <source>
        <dbReference type="Proteomes" id="UP001523550"/>
    </source>
</evidence>
<keyword evidence="3" id="KW-1185">Reference proteome</keyword>
<gene>
    <name evidence="2" type="ORF">J2T60_001147</name>
</gene>
<dbReference type="RefSeq" id="WP_253446675.1">
    <property type="nucleotide sequence ID" value="NZ_JALJYF010000001.1"/>
</dbReference>
<reference evidence="2 3" key="1">
    <citation type="submission" date="2022-03" db="EMBL/GenBank/DDBJ databases">
        <title>Genomic Encyclopedia of Type Strains, Phase III (KMG-III): the genomes of soil and plant-associated and newly described type strains.</title>
        <authorList>
            <person name="Whitman W."/>
        </authorList>
    </citation>
    <scope>NUCLEOTIDE SEQUENCE [LARGE SCALE GENOMIC DNA]</scope>
    <source>
        <strain evidence="2 3">BSker1</strain>
    </source>
</reference>
<evidence type="ECO:0008006" key="4">
    <source>
        <dbReference type="Google" id="ProtNLM"/>
    </source>
</evidence>
<keyword evidence="1" id="KW-0732">Signal</keyword>
<name>A0ABT1G807_9GAMM</name>
<proteinExistence type="predicted"/>
<feature type="chain" id="PRO_5047096897" description="Hexameric tyrosine-coordinated heme protein (HTHP)" evidence="1">
    <location>
        <begin position="18"/>
        <end position="94"/>
    </location>
</feature>
<comment type="caution">
    <text evidence="2">The sequence shown here is derived from an EMBL/GenBank/DDBJ whole genome shotgun (WGS) entry which is preliminary data.</text>
</comment>
<dbReference type="InterPro" id="IPR038125">
    <property type="entry name" value="HTHP_sf"/>
</dbReference>
<sequence length="94" mass="10380">MTTLIFLALLLNSPLHAEEAESWLPSLQTQTPEEGFQLALTLARKGVTETQGDPEVLHGERPKYSQDAESLIAASQVVATHFQTIAAANDYWRD</sequence>
<dbReference type="Proteomes" id="UP001523550">
    <property type="component" value="Unassembled WGS sequence"/>
</dbReference>
<accession>A0ABT1G807</accession>
<dbReference type="Pfam" id="PF11534">
    <property type="entry name" value="HTHP"/>
    <property type="match status" value="1"/>
</dbReference>
<dbReference type="EMBL" id="JALJYF010000001">
    <property type="protein sequence ID" value="MCP1727182.1"/>
    <property type="molecule type" value="Genomic_DNA"/>
</dbReference>
<dbReference type="InterPro" id="IPR021111">
    <property type="entry name" value="Hexamer_Tyr-coord_heme_pr_HTHP"/>
</dbReference>
<feature type="signal peptide" evidence="1">
    <location>
        <begin position="1"/>
        <end position="17"/>
    </location>
</feature>